<dbReference type="EMBL" id="JAATJC010000001">
    <property type="protein sequence ID" value="NJC05789.1"/>
    <property type="molecule type" value="Genomic_DNA"/>
</dbReference>
<dbReference type="NCBIfam" id="TIGR01451">
    <property type="entry name" value="B_ant_repeat"/>
    <property type="match status" value="1"/>
</dbReference>
<protein>
    <submittedName>
        <fullName evidence="3">Putative repeat protein (TIGR01451 family)</fullName>
    </submittedName>
</protein>
<feature type="signal peptide" evidence="1">
    <location>
        <begin position="1"/>
        <end position="28"/>
    </location>
</feature>
<evidence type="ECO:0000313" key="3">
    <source>
        <dbReference type="EMBL" id="NJC05789.1"/>
    </source>
</evidence>
<evidence type="ECO:0000313" key="4">
    <source>
        <dbReference type="Proteomes" id="UP000558192"/>
    </source>
</evidence>
<sequence>MTRSARLFLASLIALAAILLGVSGPAIAAPIENRASLSLQLGGTRQTYFSNTVVADRLLPPSPSKVMFLRTASSGGVIVPTDGGLCRDAKGSFSSSAAARVAADGSQQQMAIETAAAHAGDKLIVSLTDANRNTDPTSREWVEVTLTSSNGDEELLRLRETGPDTGLFAAEFMTASTPPASTRFDCILSMDVGAALQASYTDPAYSSDVSKATVVSDPIQYVFDSQTGALLNGAEITLIDRATGQPALVFGDDGASRFPATVTSGGIVTDSAGRTYKLPVGGFRFPVVAPGNYQLKIVPPAGYTAASQVPADQLRQLSGPSGPFQIDAQGSYLLPFVVNGLALFRIDVPLDPRQLPLQVRKTASVSEASAGDLIQYRVTVENSNATVALNATVLLDSMSMGLRYKSGSLRVDGKATAEPVLNASGNGFRLALGSVAARSTRVVTYVVQVTGAAPTGEALNKVVATAGGIATSNEARAIVDIRPFLMSDAATLVGRVSDGGCDAPETKMAGVPGIRILMEDGSYVLSDREGLFHFEGVRPGAHVVQLDVASLPEGYEPVQCLRDTRHGGSAISQFAEVRGGTLWRTNFHLRRTGALVAAPAPAQPAIAPPTAAPAVDWFAGQQAGNALLFPGEGFNPASPAVRVVVKHVAGSSLKLRMNGVTVPDINLDTSDASKDKSFLVTQYQGLPLNEGDNRLEVEVRGAGGALLEKFAQTLHYANSVARAELVSSQSRLIADGRTRAIVAMRLTDRAGKPVRKGVTGTFQLTAPYRVASDLDLQQARQLSGADRAQPTWQVSTDDGVALIELAPTTQAGSIEFAFTHQVERRQVREVVRGWMAPGDQPWVVVGFAAGTAGFNVLDDHAERLGGKGAPKRFTDGQVAFFAKGRILGKWLLTMAYDTDKKTGRDARRPLGGVIDPQRYYDLYADGTEQAYDAASSRKVYLRLERPQFYALFGDLETGFNDTQLARYSRSLTGLKSEFRSNKLAVQAFAADTGFRFARDEIQGSGLASLYRLSRNDIVINSDKVWVEVRDRLRSNLILSSRELTRHADYDISYEAGSIDFRQPIASRDGEGNPIFIVVEYETHGEGTRRWNGGLRAVARVAAGRAEVGATVLRDADPAQTSDLAAVDAKVRLGGTTEVRAEIATSRTNAAGEKRQGQAYLLEAEHRGETLDALAYFRQQDLGFGVGQLNRAEAGTRKFGADVRLGRAQGFSLTVGGWHEDIVATGASRDALRSQVEYRAPRTSIRAGYQFARDEVPSGETLISQQVTLGGSQQLFGNRLQLDADAAVGLAGKGESLDFPNRYRAGLSWAVRPDVRLLASHEITDGAKVDTATTSLGIEAAPWRGMRLATTVNQQGMGEFGGRTYGLYGISQSLILTPRWSVDLAVDGSRTLKGAIAADNIVNLNHPVAAGGYLDEGKTISDDFWAVSAGATYRTPVLSWTARAELRRGDFDDRVALSTALLRQIQDGISMAAAARFSRIRSADGTVATLGLANGSFAWRPLWSRWAVLDKLELRWDEITNGRGARAITAPGGLLGFDGLSVVGDARTRRIVNNLALNLVGAAGIDDRDTAKRAYQRYQVSLYWGSKYVFDTFGADDYAGFSNLIGLEVRRDLSDRLDFSLNAAVRHVASSGTVDYLVGPSVGISPVKNSWVSLGYNIKGFRDRDFSDARYTRAGPFVTLRLKFDQDTPAALFGRAGGK</sequence>
<keyword evidence="4" id="KW-1185">Reference proteome</keyword>
<dbReference type="InterPro" id="IPR013783">
    <property type="entry name" value="Ig-like_fold"/>
</dbReference>
<evidence type="ECO:0000259" key="2">
    <source>
        <dbReference type="Pfam" id="PF01345"/>
    </source>
</evidence>
<proteinExistence type="predicted"/>
<dbReference type="InterPro" id="IPR001434">
    <property type="entry name" value="OmcB-like_DUF11"/>
</dbReference>
<feature type="chain" id="PRO_5031519679" evidence="1">
    <location>
        <begin position="29"/>
        <end position="1698"/>
    </location>
</feature>
<dbReference type="Pfam" id="PF01345">
    <property type="entry name" value="DUF11"/>
    <property type="match status" value="1"/>
</dbReference>
<feature type="domain" description="DUF11" evidence="2">
    <location>
        <begin position="357"/>
        <end position="466"/>
    </location>
</feature>
<dbReference type="RefSeq" id="WP_168068573.1">
    <property type="nucleotide sequence ID" value="NZ_JAATJC010000001.1"/>
</dbReference>
<dbReference type="Gene3D" id="2.60.40.10">
    <property type="entry name" value="Immunoglobulins"/>
    <property type="match status" value="1"/>
</dbReference>
<dbReference type="InterPro" id="IPR047589">
    <property type="entry name" value="DUF11_rpt"/>
</dbReference>
<organism evidence="3 4">
    <name type="scientific">Sphingomonas kaistensis</name>
    <dbReference type="NCBI Taxonomy" id="298708"/>
    <lineage>
        <taxon>Bacteria</taxon>
        <taxon>Pseudomonadati</taxon>
        <taxon>Pseudomonadota</taxon>
        <taxon>Alphaproteobacteria</taxon>
        <taxon>Sphingomonadales</taxon>
        <taxon>Sphingomonadaceae</taxon>
        <taxon>Sphingomonas</taxon>
    </lineage>
</organism>
<comment type="caution">
    <text evidence="3">The sequence shown here is derived from an EMBL/GenBank/DDBJ whole genome shotgun (WGS) entry which is preliminary data.</text>
</comment>
<keyword evidence="1" id="KW-0732">Signal</keyword>
<accession>A0A7X5Y5X8</accession>
<evidence type="ECO:0000256" key="1">
    <source>
        <dbReference type="SAM" id="SignalP"/>
    </source>
</evidence>
<dbReference type="Proteomes" id="UP000558192">
    <property type="component" value="Unassembled WGS sequence"/>
</dbReference>
<name>A0A7X5Y5X8_9SPHN</name>
<reference evidence="3 4" key="1">
    <citation type="submission" date="2020-03" db="EMBL/GenBank/DDBJ databases">
        <title>Genomic Encyclopedia of Type Strains, Phase IV (KMG-IV): sequencing the most valuable type-strain genomes for metagenomic binning, comparative biology and taxonomic classification.</title>
        <authorList>
            <person name="Goeker M."/>
        </authorList>
    </citation>
    <scope>NUCLEOTIDE SEQUENCE [LARGE SCALE GENOMIC DNA]</scope>
    <source>
        <strain evidence="3 4">DSM 16846</strain>
    </source>
</reference>
<gene>
    <name evidence="3" type="ORF">GGQ97_001582</name>
</gene>